<gene>
    <name evidence="3" type="ORF">SDC9_14462</name>
</gene>
<dbReference type="InterPro" id="IPR005094">
    <property type="entry name" value="Endonuclease_MobA/VirD2"/>
</dbReference>
<feature type="domain" description="MobA/VirD2-like nuclease" evidence="2">
    <location>
        <begin position="23"/>
        <end position="142"/>
    </location>
</feature>
<reference evidence="3" key="1">
    <citation type="submission" date="2019-08" db="EMBL/GenBank/DDBJ databases">
        <authorList>
            <person name="Kucharzyk K."/>
            <person name="Murdoch R.W."/>
            <person name="Higgins S."/>
            <person name="Loffler F."/>
        </authorList>
    </citation>
    <scope>NUCLEOTIDE SEQUENCE</scope>
</reference>
<comment type="caution">
    <text evidence="3">The sequence shown here is derived from an EMBL/GenBank/DDBJ whole genome shotgun (WGS) entry which is preliminary data.</text>
</comment>
<evidence type="ECO:0000259" key="2">
    <source>
        <dbReference type="Pfam" id="PF03432"/>
    </source>
</evidence>
<feature type="region of interest" description="Disordered" evidence="1">
    <location>
        <begin position="309"/>
        <end position="328"/>
    </location>
</feature>
<evidence type="ECO:0000313" key="3">
    <source>
        <dbReference type="EMBL" id="MPL68734.1"/>
    </source>
</evidence>
<protein>
    <recommendedName>
        <fullName evidence="2">MobA/VirD2-like nuclease domain-containing protein</fullName>
    </recommendedName>
</protein>
<dbReference type="AlphaFoldDB" id="A0A644TPA3"/>
<dbReference type="EMBL" id="VSSQ01000043">
    <property type="protein sequence ID" value="MPL68734.1"/>
    <property type="molecule type" value="Genomic_DNA"/>
</dbReference>
<sequence>MIAKCIKGKGFRGAAAYDLEPHKSLLLETNMAGRTPRALAAEFGAIRALRPNLSKAVCHVSLSLHPEESLSDEQWCEAAHSWLQGMGFVNNQYVISRHTDAAHAHIHILVNRIALDGKVVSDAHDYRRQEKIMRELEQRFSLRQVRSSRETLRAALTKGEIEHALRTGEASTRMNLQKIIDVALTQRIALNAFCQQLAAQGVTVRLNKASTGFVSGISFALGDVTFKGSKLGKGYTWGALQLRGLLHEQDRRIEEHEQGIGSDNATSPAERDRSDKDRGKPDGSELAGGSANQELTGADSAFTRIAEKYLSGRAGDRNRSSPSKGLSR</sequence>
<evidence type="ECO:0000256" key="1">
    <source>
        <dbReference type="SAM" id="MobiDB-lite"/>
    </source>
</evidence>
<organism evidence="3">
    <name type="scientific">bioreactor metagenome</name>
    <dbReference type="NCBI Taxonomy" id="1076179"/>
    <lineage>
        <taxon>unclassified sequences</taxon>
        <taxon>metagenomes</taxon>
        <taxon>ecological metagenomes</taxon>
    </lineage>
</organism>
<feature type="region of interest" description="Disordered" evidence="1">
    <location>
        <begin position="256"/>
        <end position="299"/>
    </location>
</feature>
<dbReference type="Pfam" id="PF03432">
    <property type="entry name" value="Relaxase"/>
    <property type="match status" value="1"/>
</dbReference>
<feature type="compositionally biased region" description="Basic and acidic residues" evidence="1">
    <location>
        <begin position="269"/>
        <end position="283"/>
    </location>
</feature>
<name>A0A644TPA3_9ZZZZ</name>
<accession>A0A644TPA3</accession>
<proteinExistence type="predicted"/>